<keyword evidence="1" id="KW-0732">Signal</keyword>
<dbReference type="EMBL" id="CP140154">
    <property type="protein sequence ID" value="WQG90591.1"/>
    <property type="molecule type" value="Genomic_DNA"/>
</dbReference>
<evidence type="ECO:0000313" key="3">
    <source>
        <dbReference type="EMBL" id="WQG90591.1"/>
    </source>
</evidence>
<feature type="signal peptide" evidence="1">
    <location>
        <begin position="1"/>
        <end position="21"/>
    </location>
</feature>
<feature type="chain" id="PRO_5009667862" evidence="1">
    <location>
        <begin position="22"/>
        <end position="357"/>
    </location>
</feature>
<keyword evidence="5" id="KW-1185">Reference proteome</keyword>
<dbReference type="Proteomes" id="UP000183788">
    <property type="component" value="Unassembled WGS sequence"/>
</dbReference>
<evidence type="ECO:0000256" key="1">
    <source>
        <dbReference type="SAM" id="SignalP"/>
    </source>
</evidence>
<evidence type="ECO:0000313" key="4">
    <source>
        <dbReference type="Proteomes" id="UP000183788"/>
    </source>
</evidence>
<evidence type="ECO:0000313" key="2">
    <source>
        <dbReference type="EMBL" id="SFW78867.1"/>
    </source>
</evidence>
<dbReference type="OrthoDB" id="657976at2"/>
<evidence type="ECO:0000313" key="5">
    <source>
        <dbReference type="Proteomes" id="UP001326715"/>
    </source>
</evidence>
<accession>A0A1K1S3B8</accession>
<reference evidence="3 5" key="2">
    <citation type="submission" date="2023-11" db="EMBL/GenBank/DDBJ databases">
        <title>MicrobeMod: A computational toolkit for identifying prokaryotic methylation and restriction-modification with nanopore sequencing.</title>
        <authorList>
            <person name="Crits-Christoph A."/>
            <person name="Kang S.C."/>
            <person name="Lee H."/>
            <person name="Ostrov N."/>
        </authorList>
    </citation>
    <scope>NUCLEOTIDE SEQUENCE [LARGE SCALE GENOMIC DNA]</scope>
    <source>
        <strain evidence="3 5">ATCC 23090</strain>
    </source>
</reference>
<protein>
    <submittedName>
        <fullName evidence="2">Uncharacterized protein</fullName>
    </submittedName>
</protein>
<dbReference type="EMBL" id="FPIZ01000017">
    <property type="protein sequence ID" value="SFW78867.1"/>
    <property type="molecule type" value="Genomic_DNA"/>
</dbReference>
<proteinExistence type="predicted"/>
<dbReference type="Proteomes" id="UP001326715">
    <property type="component" value="Chromosome"/>
</dbReference>
<sequence>MVKKFVYFVLIQAFAILSLNAQTLQDVTKNGSDTTTGITAASFEAIAPSFFGSSIPGNINLLKGLTINGTMANESQNAITYQSGGGGGAAIVFSRGGSYETRMDFFTNNQPSSGNIIPRLRIGDSGNIGVGTLQPKAALDIGTFINDQKLGIVLGRLSEGNSEGEGTFLGVRGYNTQGSGDIKSFAIEHSFYGEQNSSINFYRGDAKAGGFLGFNTGDNTEKMRITAGGNVGIGISAPGEKLSVNGKIRAKAIKVEINNWPDYVFSPEYTKPSLPELETFITSHGHLPDIPSATEAKENGVDLGDVQAKLLKKIEELTLYLIEKDKELKLQKEQNDYQKGQMELLLKRVEKLEEEMD</sequence>
<dbReference type="AlphaFoldDB" id="A0A1K1S3B8"/>
<reference evidence="2 4" key="1">
    <citation type="submission" date="2016-11" db="EMBL/GenBank/DDBJ databases">
        <authorList>
            <person name="Jaros S."/>
            <person name="Januszkiewicz K."/>
            <person name="Wedrychowicz H."/>
        </authorList>
    </citation>
    <scope>NUCLEOTIDE SEQUENCE [LARGE SCALE GENOMIC DNA]</scope>
    <source>
        <strain evidence="2 4">DSM 784</strain>
    </source>
</reference>
<name>A0A1K1S3B8_9BACT</name>
<gene>
    <name evidence="2" type="ORF">SAMN05661012_04676</name>
    <name evidence="3" type="ORF">SR876_03720</name>
</gene>
<dbReference type="RefSeq" id="WP_072363646.1">
    <property type="nucleotide sequence ID" value="NZ_CP139972.1"/>
</dbReference>
<organism evidence="2 4">
    <name type="scientific">Chitinophaga sancti</name>
    <dbReference type="NCBI Taxonomy" id="1004"/>
    <lineage>
        <taxon>Bacteria</taxon>
        <taxon>Pseudomonadati</taxon>
        <taxon>Bacteroidota</taxon>
        <taxon>Chitinophagia</taxon>
        <taxon>Chitinophagales</taxon>
        <taxon>Chitinophagaceae</taxon>
        <taxon>Chitinophaga</taxon>
    </lineage>
</organism>
<dbReference type="STRING" id="1004.SAMN05661012_04676"/>